<keyword evidence="3" id="KW-1185">Reference proteome</keyword>
<evidence type="ECO:0000256" key="1">
    <source>
        <dbReference type="SAM" id="MobiDB-lite"/>
    </source>
</evidence>
<gene>
    <name evidence="2" type="ORF">SAMN02745729_1067</name>
</gene>
<evidence type="ECO:0000313" key="2">
    <source>
        <dbReference type="EMBL" id="SEA69176.1"/>
    </source>
</evidence>
<dbReference type="Proteomes" id="UP000242469">
    <property type="component" value="Unassembled WGS sequence"/>
</dbReference>
<accession>A0A1H4D9I6</accession>
<dbReference type="AlphaFoldDB" id="A0A1H4D9I6"/>
<reference evidence="3" key="1">
    <citation type="submission" date="2016-10" db="EMBL/GenBank/DDBJ databases">
        <authorList>
            <person name="Varghese N."/>
            <person name="Submissions S."/>
        </authorList>
    </citation>
    <scope>NUCLEOTIDE SEQUENCE [LARGE SCALE GENOMIC DNA]</scope>
    <source>
        <strain evidence="3">DSM 11526</strain>
    </source>
</reference>
<dbReference type="EMBL" id="FNRJ01000006">
    <property type="protein sequence ID" value="SEA69176.1"/>
    <property type="molecule type" value="Genomic_DNA"/>
</dbReference>
<organism evidence="2 3">
    <name type="scientific">Marinobacterium iners DSM 11526</name>
    <dbReference type="NCBI Taxonomy" id="1122198"/>
    <lineage>
        <taxon>Bacteria</taxon>
        <taxon>Pseudomonadati</taxon>
        <taxon>Pseudomonadota</taxon>
        <taxon>Gammaproteobacteria</taxon>
        <taxon>Oceanospirillales</taxon>
        <taxon>Oceanospirillaceae</taxon>
        <taxon>Marinobacterium</taxon>
    </lineage>
</organism>
<proteinExistence type="predicted"/>
<feature type="region of interest" description="Disordered" evidence="1">
    <location>
        <begin position="47"/>
        <end position="71"/>
    </location>
</feature>
<name>A0A1H4D9I6_9GAMM</name>
<sequence>MRRRNAIEAYVAVVQEGRFQSEPSGKLRITCAITFGERFLAPQFNDFMSNARNQPRPVPDQPPDGSDYRRL</sequence>
<evidence type="ECO:0000313" key="3">
    <source>
        <dbReference type="Proteomes" id="UP000242469"/>
    </source>
</evidence>
<protein>
    <submittedName>
        <fullName evidence="2">Uncharacterized protein</fullName>
    </submittedName>
</protein>